<dbReference type="Proteomes" id="UP000176050">
    <property type="component" value="Chromosome"/>
</dbReference>
<dbReference type="GO" id="GO:0006508">
    <property type="term" value="P:proteolysis"/>
    <property type="evidence" value="ECO:0007669"/>
    <property type="project" value="UniProtKB-KW"/>
</dbReference>
<keyword evidence="6" id="KW-1185">Reference proteome</keyword>
<dbReference type="RefSeq" id="WP_070235580.1">
    <property type="nucleotide sequence ID" value="NZ_CP017478.1"/>
</dbReference>
<dbReference type="PANTHER" id="PTHR31817:SF0">
    <property type="entry name" value="CHROMOSOME UNDETERMINED SCAFFOLD_67, WHOLE GENOME SHOTGUN SEQUENCE"/>
    <property type="match status" value="1"/>
</dbReference>
<keyword evidence="2" id="KW-0645">Protease</keyword>
<dbReference type="PANTHER" id="PTHR31817">
    <property type="match status" value="1"/>
</dbReference>
<accession>A0A1D8P4F7</accession>
<proteinExistence type="predicted"/>
<dbReference type="STRING" id="1850246.LPB138_01635"/>
<dbReference type="AlphaFoldDB" id="A0A1D8P4F7"/>
<dbReference type="InterPro" id="IPR012548">
    <property type="entry name" value="MATCAP"/>
</dbReference>
<gene>
    <name evidence="5" type="ORF">LPB138_01635</name>
</gene>
<keyword evidence="4" id="KW-0482">Metalloprotease</keyword>
<evidence type="ECO:0000313" key="6">
    <source>
        <dbReference type="Proteomes" id="UP000176050"/>
    </source>
</evidence>
<comment type="cofactor">
    <cofactor evidence="1">
        <name>Zn(2+)</name>
        <dbReference type="ChEBI" id="CHEBI:29105"/>
    </cofactor>
</comment>
<protein>
    <recommendedName>
        <fullName evidence="7">DUF1704 domain-containing protein</fullName>
    </recommendedName>
</protein>
<evidence type="ECO:0000256" key="2">
    <source>
        <dbReference type="ARBA" id="ARBA00022670"/>
    </source>
</evidence>
<dbReference type="Pfam" id="PF08014">
    <property type="entry name" value="MATCAP"/>
    <property type="match status" value="1"/>
</dbReference>
<dbReference type="KEGG" id="lul:LPB138_01635"/>
<dbReference type="OrthoDB" id="9785840at2"/>
<evidence type="ECO:0008006" key="7">
    <source>
        <dbReference type="Google" id="ProtNLM"/>
    </source>
</evidence>
<dbReference type="GO" id="GO:0080164">
    <property type="term" value="P:regulation of nitric oxide metabolic process"/>
    <property type="evidence" value="ECO:0007669"/>
    <property type="project" value="TreeGrafter"/>
</dbReference>
<evidence type="ECO:0000256" key="4">
    <source>
        <dbReference type="ARBA" id="ARBA00023049"/>
    </source>
</evidence>
<name>A0A1D8P4F7_9FLAO</name>
<dbReference type="GO" id="GO:0008237">
    <property type="term" value="F:metallopeptidase activity"/>
    <property type="evidence" value="ECO:0007669"/>
    <property type="project" value="UniProtKB-KW"/>
</dbReference>
<keyword evidence="3" id="KW-0378">Hydrolase</keyword>
<evidence type="ECO:0000256" key="3">
    <source>
        <dbReference type="ARBA" id="ARBA00022801"/>
    </source>
</evidence>
<dbReference type="SMART" id="SM01154">
    <property type="entry name" value="DUF1704"/>
    <property type="match status" value="1"/>
</dbReference>
<organism evidence="5 6">
    <name type="scientific">Urechidicola croceus</name>
    <dbReference type="NCBI Taxonomy" id="1850246"/>
    <lineage>
        <taxon>Bacteria</taxon>
        <taxon>Pseudomonadati</taxon>
        <taxon>Bacteroidota</taxon>
        <taxon>Flavobacteriia</taxon>
        <taxon>Flavobacteriales</taxon>
        <taxon>Flavobacteriaceae</taxon>
        <taxon>Urechidicola</taxon>
    </lineage>
</organism>
<dbReference type="EMBL" id="CP017478">
    <property type="protein sequence ID" value="AOW19464.1"/>
    <property type="molecule type" value="Genomic_DNA"/>
</dbReference>
<reference evidence="5 6" key="1">
    <citation type="submission" date="2016-10" db="EMBL/GenBank/DDBJ databases">
        <title>Lutibacter sp. LPB0138, isolated from marine gastropod.</title>
        <authorList>
            <person name="Kim E."/>
            <person name="Yi H."/>
        </authorList>
    </citation>
    <scope>NUCLEOTIDE SEQUENCE [LARGE SCALE GENOMIC DNA]</scope>
    <source>
        <strain evidence="5 6">LPB0138</strain>
    </source>
</reference>
<evidence type="ECO:0000256" key="1">
    <source>
        <dbReference type="ARBA" id="ARBA00001947"/>
    </source>
</evidence>
<sequence length="381" mass="44120">MKLTQDKALIDIDNKIDFLVKKIELLNYINPTNIQEQKALFFASKFTVEPKFEYPQVDFNSYELQRALFSVKIEEIDDKVLRNLYEDIIYEYSGLIECIDTIGKGKKFYYNSLRCFGSPKEVDVENAKFILHFENENVSLKSKHRFNVDETEEQFRAYSKRYEFSYSIKHSDKLTAIAMVLNNEQSLILNSNYTFSQADIDILTNHEIGVHMVTTMNALRNPLKIFSHGFPNNTETQEGLAVFSEFMSDSLNMSRLKRIAYRVLAVDSLAKGYTFSKTFRMLCNYGMSEEGAYTVSVRVHRGGGFTKDYLYLTGLRNIYDFYSKGFDLKPLLTGKVSLEYIDSIEYLIDNGFAVPSKHITDSYQKNSNTNKNIAFILENLK</sequence>
<evidence type="ECO:0000313" key="5">
    <source>
        <dbReference type="EMBL" id="AOW19464.1"/>
    </source>
</evidence>